<comment type="caution">
    <text evidence="1">The sequence shown here is derived from an EMBL/GenBank/DDBJ whole genome shotgun (WGS) entry which is preliminary data.</text>
</comment>
<evidence type="ECO:0000313" key="1">
    <source>
        <dbReference type="EMBL" id="KTB31523.1"/>
    </source>
</evidence>
<protein>
    <recommendedName>
        <fullName evidence="3">F-box domain-containing protein</fullName>
    </recommendedName>
</protein>
<reference evidence="1 2" key="1">
    <citation type="submission" date="2015-12" db="EMBL/GenBank/DDBJ databases">
        <title>Draft genome sequence of Moniliophthora roreri, the causal agent of frosty pod rot of cacao.</title>
        <authorList>
            <person name="Aime M.C."/>
            <person name="Diaz-Valderrama J.R."/>
            <person name="Kijpornyongpan T."/>
            <person name="Phillips-Mora W."/>
        </authorList>
    </citation>
    <scope>NUCLEOTIDE SEQUENCE [LARGE SCALE GENOMIC DNA]</scope>
    <source>
        <strain evidence="1 2">MCA 2952</strain>
    </source>
</reference>
<organism evidence="1 2">
    <name type="scientific">Moniliophthora roreri</name>
    <name type="common">Frosty pod rot fungus</name>
    <name type="synonym">Monilia roreri</name>
    <dbReference type="NCBI Taxonomy" id="221103"/>
    <lineage>
        <taxon>Eukaryota</taxon>
        <taxon>Fungi</taxon>
        <taxon>Dikarya</taxon>
        <taxon>Basidiomycota</taxon>
        <taxon>Agaricomycotina</taxon>
        <taxon>Agaricomycetes</taxon>
        <taxon>Agaricomycetidae</taxon>
        <taxon>Agaricales</taxon>
        <taxon>Marasmiineae</taxon>
        <taxon>Marasmiaceae</taxon>
        <taxon>Moniliophthora</taxon>
    </lineage>
</organism>
<evidence type="ECO:0000313" key="2">
    <source>
        <dbReference type="Proteomes" id="UP000054988"/>
    </source>
</evidence>
<dbReference type="Proteomes" id="UP000054988">
    <property type="component" value="Unassembled WGS sequence"/>
</dbReference>
<sequence length="417" mass="48379">MASRLQWGHDSNYGTLPLEIVQEIIKWNSDDRNDLRAYSFVSRIWREASLQFLFYDITFTDERQLEGWNRRLRHSTHIVKSVRRMRFWPSPVASNPLPYLPSIDEMPGVTDIEWDSHTPTRITPSLIQFLRNFSNLRRVTLASEFADVESLRMFLGACGSNITTLVLEEGVRCRSKSTTSRTTKALNKWSRSKPFPQFDLSKLKHFSIRSERTFFDWVYDDPLLASMPLHLHSLTIESEAFSVPTLCRLIDTFSATLSHLTLDPTDTYKTIFSGREESIALRPLPSSLSPLQALRTLTLGLIFFGDHFEPHSALNWVCDSLEVFRADNLVVLELFCYASEPKEMTDVLQKYNWVPFVALIQRKYKSVQDLVLWITMEMDFGRRERSSLEQQVHESQLSKFAGHGKQLDVKWTIENPS</sequence>
<gene>
    <name evidence="1" type="ORF">WG66_15886</name>
</gene>
<dbReference type="AlphaFoldDB" id="A0A0W0F5E2"/>
<proteinExistence type="predicted"/>
<accession>A0A0W0F5E2</accession>
<evidence type="ECO:0008006" key="3">
    <source>
        <dbReference type="Google" id="ProtNLM"/>
    </source>
</evidence>
<dbReference type="EMBL" id="LATX01002314">
    <property type="protein sequence ID" value="KTB31523.1"/>
    <property type="molecule type" value="Genomic_DNA"/>
</dbReference>
<name>A0A0W0F5E2_MONRR</name>